<evidence type="ECO:0000256" key="1">
    <source>
        <dbReference type="ARBA" id="ARBA00004167"/>
    </source>
</evidence>
<keyword evidence="4 8" id="KW-0812">Transmembrane</keyword>
<comment type="caution">
    <text evidence="12">The sequence shown here is derived from an EMBL/GenBank/DDBJ whole genome shotgun (WGS) entry which is preliminary data.</text>
</comment>
<dbReference type="RefSeq" id="WP_153245529.1">
    <property type="nucleotide sequence ID" value="NZ_WIPA01000024.1"/>
</dbReference>
<evidence type="ECO:0000259" key="9">
    <source>
        <dbReference type="Pfam" id="PF25887"/>
    </source>
</evidence>
<evidence type="ECO:0000259" key="11">
    <source>
        <dbReference type="Pfam" id="PF25940"/>
    </source>
</evidence>
<accession>A0A843YYA6</accession>
<dbReference type="GO" id="GO:0009306">
    <property type="term" value="P:protein secretion"/>
    <property type="evidence" value="ECO:0007669"/>
    <property type="project" value="InterPro"/>
</dbReference>
<evidence type="ECO:0000313" key="13">
    <source>
        <dbReference type="Proteomes" id="UP000469952"/>
    </source>
</evidence>
<evidence type="ECO:0000256" key="8">
    <source>
        <dbReference type="SAM" id="Phobius"/>
    </source>
</evidence>
<evidence type="ECO:0000256" key="4">
    <source>
        <dbReference type="ARBA" id="ARBA00022692"/>
    </source>
</evidence>
<dbReference type="InterPro" id="IPR058794">
    <property type="entry name" value="HB_LcnD"/>
</dbReference>
<keyword evidence="5 8" id="KW-1133">Transmembrane helix</keyword>
<proteinExistence type="inferred from homology"/>
<evidence type="ECO:0000256" key="3">
    <source>
        <dbReference type="ARBA" id="ARBA00022448"/>
    </source>
</evidence>
<feature type="transmembrane region" description="Helical" evidence="8">
    <location>
        <begin position="20"/>
        <end position="42"/>
    </location>
</feature>
<reference evidence="12 13" key="1">
    <citation type="submission" date="2019-10" db="EMBL/GenBank/DDBJ databases">
        <title>WGS of Leuconostoc mesenteroides.</title>
        <authorList>
            <person name="Melo Bolivar J."/>
            <person name="Marino-Ramirez L."/>
            <person name="Villamil Diaz L.M."/>
        </authorList>
    </citation>
    <scope>NUCLEOTIDE SEQUENCE [LARGE SCALE GENOMIC DNA]</scope>
    <source>
        <strain evidence="12 13">M11</strain>
    </source>
</reference>
<dbReference type="Pfam" id="PF25940">
    <property type="entry name" value="LcnD_C"/>
    <property type="match status" value="1"/>
</dbReference>
<evidence type="ECO:0000313" key="12">
    <source>
        <dbReference type="EMBL" id="MQR27502.1"/>
    </source>
</evidence>
<name>A0A843YYA6_LEUME</name>
<feature type="domain" description="LcnD-like long helical bundle" evidence="9">
    <location>
        <begin position="101"/>
        <end position="310"/>
    </location>
</feature>
<comment type="subcellular location">
    <subcellularLocation>
        <location evidence="1">Membrane</location>
        <topology evidence="1">Single-pass membrane protein</topology>
    </subcellularLocation>
</comment>
<protein>
    <submittedName>
        <fullName evidence="12">Bacteriocin secretion accessory protein</fullName>
    </submittedName>
</protein>
<sequence>MFDPKYLESGEFYQRRYRNFPTLIIVPIFLLVMFIVLFSLFAKREIVVKASGEIIPAKVLSDIQSTSNNAIDSNQLAENKMVKKGDTLVTFTSGNEKISSQLLTQQINNLNNRIQSLDTYKQSIIDGRSEFGGTDQFGYDNLFNGYMAQVDTLTSEFNQQSSDKQTADQQANHQIDVLKQGQSKNNQQLANYQAILNSINSNTKPTNNPYQAIYDNYAAQLKSVQTSDEKEQVKQTVLSNVQQQIDQLQTTSSSYDSQIAGITKSGPLSQSSTLDKIADLKQQQLASAQKEINDQQQSLDELKAKQSSANEDYQDTVIKAPEDGILHLATDKTKIKYFPKGTTIAQIYPKLTQKTALNVDYYVPASNIMGLKQGQAIRFVANQNVTKPLTLNGTIKNISSAPIASKEGSFYKLVATIQADRSEREQIKYGLNGRVTTIKGTKTWFNYYKDILLGDSN</sequence>
<keyword evidence="6 8" id="KW-0472">Membrane</keyword>
<feature type="domain" description="LcnD-like C-terminal" evidence="11">
    <location>
        <begin position="354"/>
        <end position="442"/>
    </location>
</feature>
<dbReference type="Pfam" id="PF25887">
    <property type="entry name" value="HB_LcnD"/>
    <property type="match status" value="1"/>
</dbReference>
<dbReference type="NCBIfam" id="TIGR01000">
    <property type="entry name" value="bacteriocin_acc"/>
    <property type="match status" value="1"/>
</dbReference>
<dbReference type="InterPro" id="IPR006144">
    <property type="entry name" value="Secretion_HlyD_CS"/>
</dbReference>
<dbReference type="PANTHER" id="PTHR30386:SF26">
    <property type="entry name" value="TRANSPORT PROTEIN COMB"/>
    <property type="match status" value="1"/>
</dbReference>
<evidence type="ECO:0000256" key="2">
    <source>
        <dbReference type="ARBA" id="ARBA00009477"/>
    </source>
</evidence>
<gene>
    <name evidence="12" type="ORF">GFV13_09685</name>
</gene>
<evidence type="ECO:0000256" key="5">
    <source>
        <dbReference type="ARBA" id="ARBA00022989"/>
    </source>
</evidence>
<evidence type="ECO:0000259" key="10">
    <source>
        <dbReference type="Pfam" id="PF25935"/>
    </source>
</evidence>
<dbReference type="Pfam" id="PF25935">
    <property type="entry name" value="BSH_LcnD"/>
    <property type="match status" value="1"/>
</dbReference>
<dbReference type="InterPro" id="IPR058786">
    <property type="entry name" value="BSH_LcnD"/>
</dbReference>
<evidence type="ECO:0000256" key="7">
    <source>
        <dbReference type="SAM" id="Coils"/>
    </source>
</evidence>
<feature type="coiled-coil region" evidence="7">
    <location>
        <begin position="278"/>
        <end position="312"/>
    </location>
</feature>
<evidence type="ECO:0000256" key="6">
    <source>
        <dbReference type="ARBA" id="ARBA00023136"/>
    </source>
</evidence>
<dbReference type="InterPro" id="IPR058795">
    <property type="entry name" value="LcnD_C"/>
</dbReference>
<keyword evidence="3" id="KW-0813">Transport</keyword>
<keyword evidence="7" id="KW-0175">Coiled coil</keyword>
<dbReference type="PROSITE" id="PS00543">
    <property type="entry name" value="HLYD_FAMILY"/>
    <property type="match status" value="1"/>
</dbReference>
<dbReference type="EMBL" id="WIPA01000024">
    <property type="protein sequence ID" value="MQR27502.1"/>
    <property type="molecule type" value="Genomic_DNA"/>
</dbReference>
<organism evidence="12 13">
    <name type="scientific">Leuconostoc mesenteroides</name>
    <dbReference type="NCBI Taxonomy" id="1245"/>
    <lineage>
        <taxon>Bacteria</taxon>
        <taxon>Bacillati</taxon>
        <taxon>Bacillota</taxon>
        <taxon>Bacilli</taxon>
        <taxon>Lactobacillales</taxon>
        <taxon>Lactobacillaceae</taxon>
        <taxon>Leuconostoc</taxon>
    </lineage>
</organism>
<dbReference type="Proteomes" id="UP000469952">
    <property type="component" value="Unassembled WGS sequence"/>
</dbReference>
<dbReference type="PANTHER" id="PTHR30386">
    <property type="entry name" value="MEMBRANE FUSION SUBUNIT OF EMRAB-TOLC MULTIDRUG EFFLUX PUMP"/>
    <property type="match status" value="1"/>
</dbReference>
<comment type="similarity">
    <text evidence="2">Belongs to the membrane fusion protein (MFP) (TC 8.A.1) family.</text>
</comment>
<dbReference type="InterPro" id="IPR050739">
    <property type="entry name" value="MFP"/>
</dbReference>
<dbReference type="AlphaFoldDB" id="A0A843YYA6"/>
<dbReference type="InterPro" id="IPR005696">
    <property type="entry name" value="MesE/LcnD"/>
</dbReference>
<dbReference type="GO" id="GO:0016020">
    <property type="term" value="C:membrane"/>
    <property type="evidence" value="ECO:0007669"/>
    <property type="project" value="UniProtKB-SubCell"/>
</dbReference>
<feature type="domain" description="LcnD-like barrel-sandwich hybrid" evidence="10">
    <location>
        <begin position="59"/>
        <end position="349"/>
    </location>
</feature>